<organism evidence="2 3">
    <name type="scientific">Brassica napus</name>
    <name type="common">Rape</name>
    <dbReference type="NCBI Taxonomy" id="3708"/>
    <lineage>
        <taxon>Eukaryota</taxon>
        <taxon>Viridiplantae</taxon>
        <taxon>Streptophyta</taxon>
        <taxon>Embryophyta</taxon>
        <taxon>Tracheophyta</taxon>
        <taxon>Spermatophyta</taxon>
        <taxon>Magnoliopsida</taxon>
        <taxon>eudicotyledons</taxon>
        <taxon>Gunneridae</taxon>
        <taxon>Pentapetalae</taxon>
        <taxon>rosids</taxon>
        <taxon>malvids</taxon>
        <taxon>Brassicales</taxon>
        <taxon>Brassicaceae</taxon>
        <taxon>Brassiceae</taxon>
        <taxon>Brassica</taxon>
    </lineage>
</organism>
<keyword evidence="3" id="KW-1185">Reference proteome</keyword>
<dbReference type="Proteomes" id="UP000824890">
    <property type="component" value="Unassembled WGS sequence"/>
</dbReference>
<dbReference type="EMBL" id="JAGKQM010000012">
    <property type="protein sequence ID" value="KAH0899101.1"/>
    <property type="molecule type" value="Genomic_DNA"/>
</dbReference>
<name>A0ABQ8B2S4_BRANA</name>
<comment type="caution">
    <text evidence="2">The sequence shown here is derived from an EMBL/GenBank/DDBJ whole genome shotgun (WGS) entry which is preliminary data.</text>
</comment>
<evidence type="ECO:0000313" key="3">
    <source>
        <dbReference type="Proteomes" id="UP000824890"/>
    </source>
</evidence>
<protein>
    <submittedName>
        <fullName evidence="2">Uncharacterized protein</fullName>
    </submittedName>
</protein>
<feature type="region of interest" description="Disordered" evidence="1">
    <location>
        <begin position="41"/>
        <end position="67"/>
    </location>
</feature>
<proteinExistence type="predicted"/>
<reference evidence="2 3" key="1">
    <citation type="submission" date="2021-05" db="EMBL/GenBank/DDBJ databases">
        <title>Genome Assembly of Synthetic Allotetraploid Brassica napus Reveals Homoeologous Exchanges between Subgenomes.</title>
        <authorList>
            <person name="Davis J.T."/>
        </authorList>
    </citation>
    <scope>NUCLEOTIDE SEQUENCE [LARGE SCALE GENOMIC DNA]</scope>
    <source>
        <strain evidence="3">cv. Da-Ae</strain>
        <tissue evidence="2">Seedling</tissue>
    </source>
</reference>
<evidence type="ECO:0000256" key="1">
    <source>
        <dbReference type="SAM" id="MobiDB-lite"/>
    </source>
</evidence>
<accession>A0ABQ8B2S4</accession>
<sequence>MGPTRRTGSWTVVLCCPGSVFRGLEIAYAPLENYSPDLPVEEGDESSMEGLVPCEAPAERRGSRTRKDKHIIVDDDAGDGGCFPDNILEDYLNSDEQFDLEELLGYGGPAADGGTRKGSEFSKALRMGELDDVLIPTRPFSELDDGFVLSGIRCPRP</sequence>
<evidence type="ECO:0000313" key="2">
    <source>
        <dbReference type="EMBL" id="KAH0899101.1"/>
    </source>
</evidence>
<gene>
    <name evidence="2" type="ORF">HID58_048669</name>
</gene>